<feature type="region of interest" description="Disordered" evidence="12">
    <location>
        <begin position="1607"/>
        <end position="1643"/>
    </location>
</feature>
<feature type="compositionally biased region" description="Polar residues" evidence="12">
    <location>
        <begin position="578"/>
        <end position="587"/>
    </location>
</feature>
<feature type="compositionally biased region" description="Polar residues" evidence="12">
    <location>
        <begin position="1047"/>
        <end position="1058"/>
    </location>
</feature>
<evidence type="ECO:0000259" key="13">
    <source>
        <dbReference type="SMART" id="SM00822"/>
    </source>
</evidence>
<feature type="compositionally biased region" description="Polar residues" evidence="12">
    <location>
        <begin position="973"/>
        <end position="985"/>
    </location>
</feature>
<evidence type="ECO:0000256" key="10">
    <source>
        <dbReference type="ARBA" id="ARBA00068717"/>
    </source>
</evidence>
<evidence type="ECO:0000313" key="14">
    <source>
        <dbReference type="EMBL" id="KAK3210278.1"/>
    </source>
</evidence>
<feature type="region of interest" description="Disordered" evidence="12">
    <location>
        <begin position="845"/>
        <end position="872"/>
    </location>
</feature>
<evidence type="ECO:0000256" key="9">
    <source>
        <dbReference type="ARBA" id="ARBA00059620"/>
    </source>
</evidence>
<dbReference type="GO" id="GO:0052650">
    <property type="term" value="F:all-trans-retinol dehydrogenase (NADP+) activity"/>
    <property type="evidence" value="ECO:0007669"/>
    <property type="project" value="UniProtKB-ARBA"/>
</dbReference>
<keyword evidence="6" id="KW-0560">Oxidoreductase</keyword>
<feature type="compositionally biased region" description="Low complexity" evidence="12">
    <location>
        <begin position="1451"/>
        <end position="1463"/>
    </location>
</feature>
<dbReference type="InterPro" id="IPR002347">
    <property type="entry name" value="SDR_fam"/>
</dbReference>
<evidence type="ECO:0000256" key="7">
    <source>
        <dbReference type="ARBA" id="ARBA00023098"/>
    </source>
</evidence>
<evidence type="ECO:0000256" key="4">
    <source>
        <dbReference type="ARBA" id="ARBA00022857"/>
    </source>
</evidence>
<accession>A0AAN6LYV6</accession>
<evidence type="ECO:0000256" key="8">
    <source>
        <dbReference type="ARBA" id="ARBA00023136"/>
    </source>
</evidence>
<feature type="region of interest" description="Disordered" evidence="12">
    <location>
        <begin position="1176"/>
        <end position="1203"/>
    </location>
</feature>
<feature type="compositionally biased region" description="Basic and acidic residues" evidence="12">
    <location>
        <begin position="1633"/>
        <end position="1643"/>
    </location>
</feature>
<gene>
    <name evidence="14" type="ORF">GRF29_44g2182227</name>
</gene>
<dbReference type="PRINTS" id="PR00080">
    <property type="entry name" value="SDRFAMILY"/>
</dbReference>
<name>A0AAN6LYV6_9PLEO</name>
<keyword evidence="7" id="KW-0443">Lipid metabolism</keyword>
<evidence type="ECO:0000256" key="11">
    <source>
        <dbReference type="ARBA" id="ARBA00082544"/>
    </source>
</evidence>
<dbReference type="SMART" id="SM00822">
    <property type="entry name" value="PKS_KR"/>
    <property type="match status" value="1"/>
</dbReference>
<feature type="compositionally biased region" description="Pro residues" evidence="12">
    <location>
        <begin position="1681"/>
        <end position="1695"/>
    </location>
</feature>
<dbReference type="PANTHER" id="PTHR24322:SF736">
    <property type="entry name" value="RETINOL DEHYDROGENASE 10"/>
    <property type="match status" value="1"/>
</dbReference>
<evidence type="ECO:0000256" key="3">
    <source>
        <dbReference type="ARBA" id="ARBA00022692"/>
    </source>
</evidence>
<dbReference type="InterPro" id="IPR057326">
    <property type="entry name" value="KR_dom"/>
</dbReference>
<feature type="compositionally biased region" description="Polar residues" evidence="12">
    <location>
        <begin position="744"/>
        <end position="789"/>
    </location>
</feature>
<feature type="compositionally biased region" description="Polar residues" evidence="12">
    <location>
        <begin position="607"/>
        <end position="645"/>
    </location>
</feature>
<feature type="compositionally biased region" description="Low complexity" evidence="12">
    <location>
        <begin position="1182"/>
        <end position="1203"/>
    </location>
</feature>
<feature type="compositionally biased region" description="Low complexity" evidence="12">
    <location>
        <begin position="1357"/>
        <end position="1373"/>
    </location>
</feature>
<feature type="region of interest" description="Disordered" evidence="12">
    <location>
        <begin position="940"/>
        <end position="1058"/>
    </location>
</feature>
<feature type="region of interest" description="Disordered" evidence="12">
    <location>
        <begin position="1077"/>
        <end position="1113"/>
    </location>
</feature>
<feature type="region of interest" description="Disordered" evidence="12">
    <location>
        <begin position="574"/>
        <end position="800"/>
    </location>
</feature>
<feature type="compositionally biased region" description="Polar residues" evidence="12">
    <location>
        <begin position="1755"/>
        <end position="1768"/>
    </location>
</feature>
<dbReference type="InterPro" id="IPR036291">
    <property type="entry name" value="NAD(P)-bd_dom_sf"/>
</dbReference>
<evidence type="ECO:0000256" key="12">
    <source>
        <dbReference type="SAM" id="MobiDB-lite"/>
    </source>
</evidence>
<feature type="region of interest" description="Disordered" evidence="12">
    <location>
        <begin position="1421"/>
        <end position="1463"/>
    </location>
</feature>
<comment type="caution">
    <text evidence="14">The sequence shown here is derived from an EMBL/GenBank/DDBJ whole genome shotgun (WGS) entry which is preliminary data.</text>
</comment>
<feature type="region of interest" description="Disordered" evidence="12">
    <location>
        <begin position="1142"/>
        <end position="1161"/>
    </location>
</feature>
<comment type="subcellular location">
    <subcellularLocation>
        <location evidence="1">Membrane</location>
        <topology evidence="1">Multi-pass membrane protein</topology>
    </subcellularLocation>
</comment>
<feature type="region of interest" description="Disordered" evidence="12">
    <location>
        <begin position="1568"/>
        <end position="1595"/>
    </location>
</feature>
<feature type="compositionally biased region" description="Low complexity" evidence="12">
    <location>
        <begin position="588"/>
        <end position="606"/>
    </location>
</feature>
<evidence type="ECO:0000256" key="1">
    <source>
        <dbReference type="ARBA" id="ARBA00004141"/>
    </source>
</evidence>
<keyword evidence="3" id="KW-0812">Transmembrane</keyword>
<evidence type="ECO:0000256" key="2">
    <source>
        <dbReference type="ARBA" id="ARBA00006484"/>
    </source>
</evidence>
<evidence type="ECO:0000313" key="15">
    <source>
        <dbReference type="Proteomes" id="UP001280581"/>
    </source>
</evidence>
<feature type="region of interest" description="Disordered" evidence="12">
    <location>
        <begin position="1661"/>
        <end position="1778"/>
    </location>
</feature>
<evidence type="ECO:0000256" key="5">
    <source>
        <dbReference type="ARBA" id="ARBA00022989"/>
    </source>
</evidence>
<keyword evidence="15" id="KW-1185">Reference proteome</keyword>
<feature type="compositionally biased region" description="Polar residues" evidence="12">
    <location>
        <begin position="949"/>
        <end position="964"/>
    </location>
</feature>
<dbReference type="Pfam" id="PF00106">
    <property type="entry name" value="adh_short"/>
    <property type="match status" value="1"/>
</dbReference>
<feature type="compositionally biased region" description="Polar residues" evidence="12">
    <location>
        <begin position="1262"/>
        <end position="1304"/>
    </location>
</feature>
<proteinExistence type="inferred from homology"/>
<keyword evidence="8" id="KW-0472">Membrane</keyword>
<feature type="compositionally biased region" description="Low complexity" evidence="12">
    <location>
        <begin position="717"/>
        <end position="732"/>
    </location>
</feature>
<dbReference type="SUPFAM" id="SSF51735">
    <property type="entry name" value="NAD(P)-binding Rossmann-fold domains"/>
    <property type="match status" value="1"/>
</dbReference>
<keyword evidence="4" id="KW-0521">NADP</keyword>
<dbReference type="PRINTS" id="PR00081">
    <property type="entry name" value="GDHRDH"/>
</dbReference>
<comment type="similarity">
    <text evidence="2">Belongs to the short-chain dehydrogenases/reductases (SDR) family.</text>
</comment>
<organism evidence="14 15">
    <name type="scientific">Pseudopithomyces chartarum</name>
    <dbReference type="NCBI Taxonomy" id="1892770"/>
    <lineage>
        <taxon>Eukaryota</taxon>
        <taxon>Fungi</taxon>
        <taxon>Dikarya</taxon>
        <taxon>Ascomycota</taxon>
        <taxon>Pezizomycotina</taxon>
        <taxon>Dothideomycetes</taxon>
        <taxon>Pleosporomycetidae</taxon>
        <taxon>Pleosporales</taxon>
        <taxon>Massarineae</taxon>
        <taxon>Didymosphaeriaceae</taxon>
        <taxon>Pseudopithomyces</taxon>
    </lineage>
</organism>
<feature type="compositionally biased region" description="Polar residues" evidence="12">
    <location>
        <begin position="1079"/>
        <end position="1106"/>
    </location>
</feature>
<dbReference type="GO" id="GO:0016020">
    <property type="term" value="C:membrane"/>
    <property type="evidence" value="ECO:0007669"/>
    <property type="project" value="UniProtKB-SubCell"/>
</dbReference>
<feature type="compositionally biased region" description="Low complexity" evidence="12">
    <location>
        <begin position="998"/>
        <end position="1014"/>
    </location>
</feature>
<reference evidence="14 15" key="1">
    <citation type="submission" date="2021-02" db="EMBL/GenBank/DDBJ databases">
        <title>Genome assembly of Pseudopithomyces chartarum.</title>
        <authorList>
            <person name="Jauregui R."/>
            <person name="Singh J."/>
            <person name="Voisey C."/>
        </authorList>
    </citation>
    <scope>NUCLEOTIDE SEQUENCE [LARGE SCALE GENOMIC DNA]</scope>
    <source>
        <strain evidence="14 15">AGR01</strain>
    </source>
</reference>
<evidence type="ECO:0000256" key="6">
    <source>
        <dbReference type="ARBA" id="ARBA00023002"/>
    </source>
</evidence>
<dbReference type="PANTHER" id="PTHR24322">
    <property type="entry name" value="PKSB"/>
    <property type="match status" value="1"/>
</dbReference>
<feature type="compositionally biased region" description="Polar residues" evidence="12">
    <location>
        <begin position="1824"/>
        <end position="1836"/>
    </location>
</feature>
<feature type="compositionally biased region" description="Polar residues" evidence="12">
    <location>
        <begin position="655"/>
        <end position="713"/>
    </location>
</feature>
<feature type="region of interest" description="Disordered" evidence="12">
    <location>
        <begin position="492"/>
        <end position="530"/>
    </location>
</feature>
<protein>
    <recommendedName>
        <fullName evidence="10">Short-chain dehydrogenase/reductase 3</fullName>
    </recommendedName>
    <alternativeName>
        <fullName evidence="11">Retinal short-chain dehydrogenase/reductase 1</fullName>
    </alternativeName>
</protein>
<feature type="domain" description="Ketoreductase" evidence="13">
    <location>
        <begin position="81"/>
        <end position="264"/>
    </location>
</feature>
<keyword evidence="5" id="KW-1133">Transmembrane helix</keyword>
<feature type="region of interest" description="Disordered" evidence="12">
    <location>
        <begin position="1811"/>
        <end position="1841"/>
    </location>
</feature>
<feature type="compositionally biased region" description="Polar residues" evidence="12">
    <location>
        <begin position="852"/>
        <end position="872"/>
    </location>
</feature>
<sequence length="1863" mass="194460">MPAIRGLVLAGAYIALWTALRSFGPPSFLPLSGPQSIQLARIFQYILVACFVREVNSLLNAWAENRWLFMNDQSAWNWSKELAVVTGGSNGIGAAVVKELLSYGVKVAVLDIQPLSDHLQNDEGNRVAFYQCDLTSRDAVHSAAQALRSDHGSPSILINNAGIGNSSSILDLSPKLLQTLVGLNLISHWYTVQEFLPDMISKKKGHIMATASMAAFLGMANSADYAATKAGLTAFHESLTQELKHRYYCPQIKTSIVYPIWTKTRLNVTLDEQFRKTFDEPRDVARIMVDQIIAARSGQLVLGPKLAPCLRSMPIWLQELVRDSQAHIVTGNATSAADNPIRRRVRVAFGLWVMPAAKMIYRRPSPRRACLKDIVPFLSFHIFCRSLSRFVIHSVTPFFDNAMWFKGALVLSYTALLVTPTNAIFPHKDEVLGRRESLTARRYNRLNKRQQPWSNQTITPEVPEVPEVSETQEPELEVPETSIPVVIVPTTDGFQSTSSTLQDESPSTSEFVSTSETPIVSETPSMSSLVPTATDVTVTEPESSAIPSTTEAATSEVISSTELPLTETTELLPETTPSFEQSVTEVATSEPISSIELSSSEPTITEAVTSSPAANPSPEPTTTEDATSEFISSTKLPVETITSIPEDNDVPEPTATETIAPSDVNSSAELSTLTVSSELDSSPVTFTTASRTPESLLSSTSVVNEAKNPQKTAVTPELSTVIETSETSSVAEPMTTDPAGSDAILSSPTIVTSDPSSEVPLPTSNEPALSEPTETPVQSQTRTRSRQPATTTNPTTTEIPILSSVELDLPTDIPSSSEEVGTTVAPETTAVSEGVPILSSIVISTAKEPESESPTASRSRIQATETGETEVPTSTAIFDSTSATDVPVSTAAESLPDILPISSVLSEILDVPSAIVSIVSSIGSDVGAIPTNVADPVSSVKSSEEAIPTETTDLVPSSRVQTSVKPIEPTIPASETPTDGPTSSAVPAVPVSTGDGISLPGATGTGATTSSPAPTDVPNPITGDENPKSSADDDSPVIPEPTAVTAEPTSIDATEATTSATVISSDELPVFSLFDPSAVQPSASSTPSDLASTGVQVSETQGSPTPTDAPMTSVGETSVIETSLPVSETSVVDLPNVSSGTVDSTPIPTGEVPVTSLTSTSADASTPVASITTDATVPSSIPTSESAVTVSSTPSSVADPTPVSTSALGVSMTSGAAIPTGFTTSASIAHPTDPTIASDTASSAVEVDTVESQAPIGVPVPTSESVTSAETNTVSGVQSAVPSSTGAIPTATDASSKHPTATDASSEKPDSTTKATNDSESETAEPTGGPTDGPANDVPADTPAQLGPPPTIPTGFDSDPAASPSPSSTEAPLGGAGGGEEKPPPLSKSQTAGIAVGGTTCLLIALVASLFLARRYHSNMSSKRHSTGDDYPEMAHNHRSSGGNNDHDTEAGGALPTASGAGGAALSRSLSSASARSPAVSGAAAGAATGGAAAGLSRSVSKASSYRHSIGPVYGAQEQEFSEGRLPRESRYSTGSYLSTTPWDPSLALNAAAAASSISLNHYSDEAAQNPFRDPEQPKPVANRPPMGGTVNGPLAINPYEFNSFNNGPASRDFPPMSPYGPAKRNSSPVRNRASERQSDPFADPFEHDLILNVAPHASTDSSITVLAPPPTPRSGMPTRGPSPNPYEFRPPPTAPFAKHFPGRDSDSASLIPAPLNSGRNTPEGRRSPAPRESPDSQRTLVQPPPAHVGPKPQNDATWDNNRVNQNDIPAPLFPKKPLPLRRQPTLAGPGQTLLASSGLPLTIKRKPMGNDSISGELEVPRNQHLSPSPTPTTADFSDDPVVQRKRSGEMMFADPSLLGRQF</sequence>
<feature type="region of interest" description="Disordered" evidence="12">
    <location>
        <begin position="1225"/>
        <end position="1391"/>
    </location>
</feature>
<comment type="function">
    <text evidence="9">Catalyzes the reduction of all-trans-retinal to all-trans-retinol in the presence of NADPH.</text>
</comment>
<dbReference type="FunFam" id="3.40.50.720:FF:000131">
    <property type="entry name" value="Short-chain dehydrogenase/reductase 3"/>
    <property type="match status" value="1"/>
</dbReference>
<dbReference type="EMBL" id="WVTA01000005">
    <property type="protein sequence ID" value="KAK3210278.1"/>
    <property type="molecule type" value="Genomic_DNA"/>
</dbReference>
<dbReference type="Gene3D" id="3.40.50.720">
    <property type="entry name" value="NAD(P)-binding Rossmann-like Domain"/>
    <property type="match status" value="1"/>
</dbReference>
<dbReference type="Proteomes" id="UP001280581">
    <property type="component" value="Unassembled WGS sequence"/>
</dbReference>